<name>A0AAD4UFV1_OVIAM</name>
<comment type="caution">
    <text evidence="1">The sequence shown here is derived from an EMBL/GenBank/DDBJ whole genome shotgun (WGS) entry which is preliminary data.</text>
</comment>
<dbReference type="AlphaFoldDB" id="A0AAD4UFV1"/>
<proteinExistence type="predicted"/>
<gene>
    <name evidence="1" type="ORF">MG293_006064</name>
</gene>
<keyword evidence="2" id="KW-1185">Reference proteome</keyword>
<accession>A0AAD4UFV1</accession>
<organism evidence="1 2">
    <name type="scientific">Ovis ammon polii</name>
    <dbReference type="NCBI Taxonomy" id="230172"/>
    <lineage>
        <taxon>Eukaryota</taxon>
        <taxon>Metazoa</taxon>
        <taxon>Chordata</taxon>
        <taxon>Craniata</taxon>
        <taxon>Vertebrata</taxon>
        <taxon>Euteleostomi</taxon>
        <taxon>Mammalia</taxon>
        <taxon>Eutheria</taxon>
        <taxon>Laurasiatheria</taxon>
        <taxon>Artiodactyla</taxon>
        <taxon>Ruminantia</taxon>
        <taxon>Pecora</taxon>
        <taxon>Bovidae</taxon>
        <taxon>Caprinae</taxon>
        <taxon>Ovis</taxon>
    </lineage>
</organism>
<evidence type="ECO:0000313" key="1">
    <source>
        <dbReference type="EMBL" id="KAI4543270.1"/>
    </source>
</evidence>
<evidence type="ECO:0000313" key="2">
    <source>
        <dbReference type="Proteomes" id="UP001214576"/>
    </source>
</evidence>
<reference evidence="1" key="1">
    <citation type="submission" date="2022-03" db="EMBL/GenBank/DDBJ databases">
        <title>Genomic analyses of argali, domestic sheep and their hybrids provide insights into chromosomal evolution, heterosis and genetic basis of agronomic traits.</title>
        <authorList>
            <person name="Li M."/>
        </authorList>
    </citation>
    <scope>NUCLEOTIDE SEQUENCE</scope>
    <source>
        <strain evidence="1">CAU-MHL-2022a</strain>
        <tissue evidence="1">Skin</tissue>
    </source>
</reference>
<dbReference type="Proteomes" id="UP001214576">
    <property type="component" value="Unassembled WGS sequence"/>
</dbReference>
<dbReference type="EMBL" id="JAKZEL010000005">
    <property type="protein sequence ID" value="KAI4543270.1"/>
    <property type="molecule type" value="Genomic_DNA"/>
</dbReference>
<sequence>MCIREPRDCLGSTQVPPSSTWKRDSCEVIPPLQKFSLKDGTPLDNSHPDALSKFVFSQSNQQNKTVDVWWYAAVFEVRGSEVTQRADNFPITRVLQEGTLSQRNYESRFLKAIFQDSSEGQDHMRGSLHHHLSMKASADKGSFSNTQNTDLTDVGKFEAKRLSPAVWKILKWRQENRNPCSITCKTNEKSREKEEKLVTPFYT</sequence>
<protein>
    <submittedName>
        <fullName evidence="1">Uncharacterized protein</fullName>
    </submittedName>
</protein>